<dbReference type="EMBL" id="BSXW01000850">
    <property type="protein sequence ID" value="GMF30605.1"/>
    <property type="molecule type" value="Genomic_DNA"/>
</dbReference>
<dbReference type="AlphaFoldDB" id="A0A9W6X462"/>
<protein>
    <submittedName>
        <fullName evidence="1">Unnamed protein product</fullName>
    </submittedName>
</protein>
<organism evidence="1 2">
    <name type="scientific">Phytophthora lilii</name>
    <dbReference type="NCBI Taxonomy" id="2077276"/>
    <lineage>
        <taxon>Eukaryota</taxon>
        <taxon>Sar</taxon>
        <taxon>Stramenopiles</taxon>
        <taxon>Oomycota</taxon>
        <taxon>Peronosporomycetes</taxon>
        <taxon>Peronosporales</taxon>
        <taxon>Peronosporaceae</taxon>
        <taxon>Phytophthora</taxon>
    </lineage>
</organism>
<proteinExistence type="predicted"/>
<evidence type="ECO:0000313" key="1">
    <source>
        <dbReference type="EMBL" id="GMF30605.1"/>
    </source>
</evidence>
<comment type="caution">
    <text evidence="1">The sequence shown here is derived from an EMBL/GenBank/DDBJ whole genome shotgun (WGS) entry which is preliminary data.</text>
</comment>
<keyword evidence="2" id="KW-1185">Reference proteome</keyword>
<gene>
    <name evidence="1" type="ORF">Plil01_001307100</name>
</gene>
<name>A0A9W6X462_9STRA</name>
<accession>A0A9W6X462</accession>
<reference evidence="1" key="1">
    <citation type="submission" date="2023-04" db="EMBL/GenBank/DDBJ databases">
        <title>Phytophthora lilii NBRC 32176.</title>
        <authorList>
            <person name="Ichikawa N."/>
            <person name="Sato H."/>
            <person name="Tonouchi N."/>
        </authorList>
    </citation>
    <scope>NUCLEOTIDE SEQUENCE</scope>
    <source>
        <strain evidence="1">NBRC 32176</strain>
    </source>
</reference>
<dbReference type="Proteomes" id="UP001165083">
    <property type="component" value="Unassembled WGS sequence"/>
</dbReference>
<sequence>MQTSNIVLATQEKVVVNDDGDKERMMTLASLKDKDKAALTAARLTAAQSDDMASIAAKLKEKGEINVLFKQIEELINKLIPDFKAGSTEI</sequence>
<evidence type="ECO:0000313" key="2">
    <source>
        <dbReference type="Proteomes" id="UP001165083"/>
    </source>
</evidence>